<sequence>MSIATQHQVCAWVEKPGPDAKIERRDIAVPSPGPGDVLVKLEVTGVCHSDHHSIYGNTPMSTHIAGHEGVGRVIKSMSNQPVFLRPRLTRMQQLDHRFLKHSSTPGWAYRESQS</sequence>
<accession>A0A9P0ELX3</accession>
<dbReference type="GO" id="GO:0046872">
    <property type="term" value="F:metal ion binding"/>
    <property type="evidence" value="ECO:0007669"/>
    <property type="project" value="UniProtKB-KW"/>
</dbReference>
<evidence type="ECO:0000256" key="3">
    <source>
        <dbReference type="ARBA" id="ARBA00022833"/>
    </source>
</evidence>
<evidence type="ECO:0000256" key="1">
    <source>
        <dbReference type="ARBA" id="ARBA00001947"/>
    </source>
</evidence>
<keyword evidence="2" id="KW-0479">Metal-binding</keyword>
<name>A0A9P0ELX3_9HYPO</name>
<dbReference type="Pfam" id="PF08240">
    <property type="entry name" value="ADH_N"/>
    <property type="match status" value="1"/>
</dbReference>
<organism evidence="6 7">
    <name type="scientific">Clonostachys solani</name>
    <dbReference type="NCBI Taxonomy" id="160281"/>
    <lineage>
        <taxon>Eukaryota</taxon>
        <taxon>Fungi</taxon>
        <taxon>Dikarya</taxon>
        <taxon>Ascomycota</taxon>
        <taxon>Pezizomycotina</taxon>
        <taxon>Sordariomycetes</taxon>
        <taxon>Hypocreomycetidae</taxon>
        <taxon>Hypocreales</taxon>
        <taxon>Bionectriaceae</taxon>
        <taxon>Clonostachys</taxon>
    </lineage>
</organism>
<protein>
    <recommendedName>
        <fullName evidence="5">Alcohol dehydrogenase-like N-terminal domain-containing protein</fullName>
    </recommendedName>
</protein>
<evidence type="ECO:0000259" key="5">
    <source>
        <dbReference type="Pfam" id="PF08240"/>
    </source>
</evidence>
<dbReference type="PANTHER" id="PTHR42940">
    <property type="entry name" value="ALCOHOL DEHYDROGENASE 1-RELATED"/>
    <property type="match status" value="1"/>
</dbReference>
<keyword evidence="3" id="KW-0862">Zinc</keyword>
<dbReference type="Gene3D" id="3.90.180.10">
    <property type="entry name" value="Medium-chain alcohol dehydrogenases, catalytic domain"/>
    <property type="match status" value="1"/>
</dbReference>
<comment type="cofactor">
    <cofactor evidence="1">
        <name>Zn(2+)</name>
        <dbReference type="ChEBI" id="CHEBI:29105"/>
    </cofactor>
</comment>
<dbReference type="SUPFAM" id="SSF50129">
    <property type="entry name" value="GroES-like"/>
    <property type="match status" value="1"/>
</dbReference>
<dbReference type="GO" id="GO:0004022">
    <property type="term" value="F:alcohol dehydrogenase (NAD+) activity"/>
    <property type="evidence" value="ECO:0007669"/>
    <property type="project" value="TreeGrafter"/>
</dbReference>
<gene>
    <name evidence="6" type="ORF">CSOL1703_00015418</name>
</gene>
<dbReference type="GO" id="GO:0005737">
    <property type="term" value="C:cytoplasm"/>
    <property type="evidence" value="ECO:0007669"/>
    <property type="project" value="TreeGrafter"/>
</dbReference>
<keyword evidence="7" id="KW-1185">Reference proteome</keyword>
<dbReference type="AlphaFoldDB" id="A0A9P0ELX3"/>
<dbReference type="OrthoDB" id="256333at2759"/>
<evidence type="ECO:0000313" key="7">
    <source>
        <dbReference type="Proteomes" id="UP000775872"/>
    </source>
</evidence>
<dbReference type="InterPro" id="IPR013154">
    <property type="entry name" value="ADH-like_N"/>
</dbReference>
<dbReference type="Proteomes" id="UP000775872">
    <property type="component" value="Unassembled WGS sequence"/>
</dbReference>
<dbReference type="EMBL" id="CABFOC020000044">
    <property type="protein sequence ID" value="CAH0052298.1"/>
    <property type="molecule type" value="Genomic_DNA"/>
</dbReference>
<feature type="domain" description="Alcohol dehydrogenase-like N-terminal" evidence="5">
    <location>
        <begin position="33"/>
        <end position="78"/>
    </location>
</feature>
<dbReference type="PANTHER" id="PTHR42940:SF2">
    <property type="entry name" value="DEHYDROGENASE FAMILY OXIDOREDUCTASE, PUTATIVE (JCVI)-RELATED"/>
    <property type="match status" value="1"/>
</dbReference>
<evidence type="ECO:0000256" key="2">
    <source>
        <dbReference type="ARBA" id="ARBA00022723"/>
    </source>
</evidence>
<dbReference type="InterPro" id="IPR011032">
    <property type="entry name" value="GroES-like_sf"/>
</dbReference>
<reference evidence="6" key="1">
    <citation type="submission" date="2021-10" db="EMBL/GenBank/DDBJ databases">
        <authorList>
            <person name="Piombo E."/>
        </authorList>
    </citation>
    <scope>NUCLEOTIDE SEQUENCE</scope>
</reference>
<evidence type="ECO:0000256" key="4">
    <source>
        <dbReference type="ARBA" id="ARBA00023002"/>
    </source>
</evidence>
<comment type="caution">
    <text evidence="6">The sequence shown here is derived from an EMBL/GenBank/DDBJ whole genome shotgun (WGS) entry which is preliminary data.</text>
</comment>
<proteinExistence type="predicted"/>
<keyword evidence="4" id="KW-0560">Oxidoreductase</keyword>
<evidence type="ECO:0000313" key="6">
    <source>
        <dbReference type="EMBL" id="CAH0052298.1"/>
    </source>
</evidence>